<gene>
    <name evidence="2" type="ORF">B0F90DRAFT_1671545</name>
</gene>
<sequence>MSTERNKPARRAHEEGGGREAHDWLRRVVMLPYTTGKHRFHWSCCGGGLGSRDTKFRVLVKRSVMAWQKPSRGKPGIRWSGSATCGAALTPVVVVCSWESVRSGMECVSSYSKSQQSERSEEQAQADGGDRRRKMYNRP</sequence>
<organism evidence="2 3">
    <name type="scientific">Multifurca ochricompacta</name>
    <dbReference type="NCBI Taxonomy" id="376703"/>
    <lineage>
        <taxon>Eukaryota</taxon>
        <taxon>Fungi</taxon>
        <taxon>Dikarya</taxon>
        <taxon>Basidiomycota</taxon>
        <taxon>Agaricomycotina</taxon>
        <taxon>Agaricomycetes</taxon>
        <taxon>Russulales</taxon>
        <taxon>Russulaceae</taxon>
        <taxon>Multifurca</taxon>
    </lineage>
</organism>
<evidence type="ECO:0000256" key="1">
    <source>
        <dbReference type="SAM" id="MobiDB-lite"/>
    </source>
</evidence>
<feature type="region of interest" description="Disordered" evidence="1">
    <location>
        <begin position="110"/>
        <end position="139"/>
    </location>
</feature>
<dbReference type="EMBL" id="WTXG01000163">
    <property type="protein sequence ID" value="KAI0291360.1"/>
    <property type="molecule type" value="Genomic_DNA"/>
</dbReference>
<comment type="caution">
    <text evidence="2">The sequence shown here is derived from an EMBL/GenBank/DDBJ whole genome shotgun (WGS) entry which is preliminary data.</text>
</comment>
<reference evidence="2" key="1">
    <citation type="journal article" date="2022" name="New Phytol.">
        <title>Evolutionary transition to the ectomycorrhizal habit in the genomes of a hyperdiverse lineage of mushroom-forming fungi.</title>
        <authorList>
            <person name="Looney B."/>
            <person name="Miyauchi S."/>
            <person name="Morin E."/>
            <person name="Drula E."/>
            <person name="Courty P.E."/>
            <person name="Kohler A."/>
            <person name="Kuo A."/>
            <person name="LaButti K."/>
            <person name="Pangilinan J."/>
            <person name="Lipzen A."/>
            <person name="Riley R."/>
            <person name="Andreopoulos W."/>
            <person name="He G."/>
            <person name="Johnson J."/>
            <person name="Nolan M."/>
            <person name="Tritt A."/>
            <person name="Barry K.W."/>
            <person name="Grigoriev I.V."/>
            <person name="Nagy L.G."/>
            <person name="Hibbett D."/>
            <person name="Henrissat B."/>
            <person name="Matheny P.B."/>
            <person name="Labbe J."/>
            <person name="Martin F.M."/>
        </authorList>
    </citation>
    <scope>NUCLEOTIDE SEQUENCE</scope>
    <source>
        <strain evidence="2">BPL690</strain>
    </source>
</reference>
<keyword evidence="3" id="KW-1185">Reference proteome</keyword>
<protein>
    <submittedName>
        <fullName evidence="2">Uncharacterized protein</fullName>
    </submittedName>
</protein>
<evidence type="ECO:0000313" key="3">
    <source>
        <dbReference type="Proteomes" id="UP001203297"/>
    </source>
</evidence>
<dbReference type="AlphaFoldDB" id="A0AAD4LUQ3"/>
<name>A0AAD4LUQ3_9AGAM</name>
<accession>A0AAD4LUQ3</accession>
<proteinExistence type="predicted"/>
<dbReference type="Proteomes" id="UP001203297">
    <property type="component" value="Unassembled WGS sequence"/>
</dbReference>
<evidence type="ECO:0000313" key="2">
    <source>
        <dbReference type="EMBL" id="KAI0291360.1"/>
    </source>
</evidence>